<feature type="transmembrane region" description="Helical" evidence="5">
    <location>
        <begin position="7"/>
        <end position="29"/>
    </location>
</feature>
<evidence type="ECO:0000256" key="3">
    <source>
        <dbReference type="ARBA" id="ARBA00022989"/>
    </source>
</evidence>
<dbReference type="RefSeq" id="WP_318648067.1">
    <property type="nucleotide sequence ID" value="NZ_CP137852.1"/>
</dbReference>
<protein>
    <recommendedName>
        <fullName evidence="5">UPF0391 membrane protein R9Z33_18670</fullName>
    </recommendedName>
</protein>
<evidence type="ECO:0000256" key="2">
    <source>
        <dbReference type="ARBA" id="ARBA00022692"/>
    </source>
</evidence>
<dbReference type="EMBL" id="CP137852">
    <property type="protein sequence ID" value="WPB84111.1"/>
    <property type="molecule type" value="Genomic_DNA"/>
</dbReference>
<dbReference type="PIRSF" id="PIRSF036466">
    <property type="entry name" value="UCP036466"/>
    <property type="match status" value="1"/>
</dbReference>
<reference evidence="6 7" key="1">
    <citation type="submission" date="2023-11" db="EMBL/GenBank/DDBJ databases">
        <title>Arctic aerobic anoxygenic photoheterotroph Sediminicoccus rosea KRV36 adapts its photosynthesis to long days of polar summer.</title>
        <authorList>
            <person name="Tomasch J."/>
            <person name="Kopejtka K."/>
            <person name="Bily T."/>
            <person name="Gardiner A.T."/>
            <person name="Gardian Z."/>
            <person name="Shivaramu S."/>
            <person name="Koblizek M."/>
            <person name="Engelhardt F."/>
            <person name="Kaftan D."/>
        </authorList>
    </citation>
    <scope>NUCLEOTIDE SEQUENCE [LARGE SCALE GENOMIC DNA]</scope>
    <source>
        <strain evidence="6 7">R-30</strain>
    </source>
</reference>
<accession>A0ABZ0PFQ8</accession>
<dbReference type="Proteomes" id="UP001305521">
    <property type="component" value="Chromosome"/>
</dbReference>
<keyword evidence="7" id="KW-1185">Reference proteome</keyword>
<sequence length="56" mass="5596">MDVISWIITLVVIAVIAGALGFGGVASAASGGAGILFWALIVFVLVALVVGVARRN</sequence>
<keyword evidence="2 5" id="KW-0812">Transmembrane</keyword>
<comment type="caution">
    <text evidence="5">Lacks conserved residue(s) required for the propagation of feature annotation.</text>
</comment>
<keyword evidence="1 5" id="KW-1003">Cell membrane</keyword>
<evidence type="ECO:0000313" key="7">
    <source>
        <dbReference type="Proteomes" id="UP001305521"/>
    </source>
</evidence>
<dbReference type="Pfam" id="PF07043">
    <property type="entry name" value="DUF1328"/>
    <property type="match status" value="1"/>
</dbReference>
<feature type="transmembrane region" description="Helical" evidence="5">
    <location>
        <begin position="35"/>
        <end position="53"/>
    </location>
</feature>
<proteinExistence type="inferred from homology"/>
<evidence type="ECO:0000313" key="6">
    <source>
        <dbReference type="EMBL" id="WPB84111.1"/>
    </source>
</evidence>
<name>A0ABZ0PFQ8_9PROT</name>
<organism evidence="6 7">
    <name type="scientific">Sediminicoccus rosea</name>
    <dbReference type="NCBI Taxonomy" id="1225128"/>
    <lineage>
        <taxon>Bacteria</taxon>
        <taxon>Pseudomonadati</taxon>
        <taxon>Pseudomonadota</taxon>
        <taxon>Alphaproteobacteria</taxon>
        <taxon>Acetobacterales</taxon>
        <taxon>Roseomonadaceae</taxon>
        <taxon>Sediminicoccus</taxon>
    </lineage>
</organism>
<evidence type="ECO:0000256" key="4">
    <source>
        <dbReference type="ARBA" id="ARBA00023136"/>
    </source>
</evidence>
<evidence type="ECO:0000256" key="5">
    <source>
        <dbReference type="HAMAP-Rule" id="MF_01361"/>
    </source>
</evidence>
<evidence type="ECO:0000256" key="1">
    <source>
        <dbReference type="ARBA" id="ARBA00022475"/>
    </source>
</evidence>
<keyword evidence="3 5" id="KW-1133">Transmembrane helix</keyword>
<dbReference type="InterPro" id="IPR009760">
    <property type="entry name" value="DUF1328"/>
</dbReference>
<dbReference type="HAMAP" id="MF_01361">
    <property type="entry name" value="UPF0391"/>
    <property type="match status" value="1"/>
</dbReference>
<comment type="similarity">
    <text evidence="5">Belongs to the UPF0391 family.</text>
</comment>
<keyword evidence="4 5" id="KW-0472">Membrane</keyword>
<gene>
    <name evidence="6" type="ORF">R9Z33_18670</name>
</gene>